<dbReference type="CDD" id="cd07398">
    <property type="entry name" value="MPP_YbbF-LpxH"/>
    <property type="match status" value="1"/>
</dbReference>
<dbReference type="InterPro" id="IPR010138">
    <property type="entry name" value="UDP-diacylglucosamine_Hdrlase"/>
</dbReference>
<dbReference type="NCBIfam" id="NF003743">
    <property type="entry name" value="PRK05340.1"/>
    <property type="match status" value="1"/>
</dbReference>
<evidence type="ECO:0000256" key="2">
    <source>
        <dbReference type="ARBA" id="ARBA00022516"/>
    </source>
</evidence>
<feature type="binding site" evidence="10">
    <location>
        <position position="77"/>
    </location>
    <ligand>
        <name>Mn(2+)</name>
        <dbReference type="ChEBI" id="CHEBI:29035"/>
        <label>2</label>
    </ligand>
</feature>
<feature type="binding site" evidence="10">
    <location>
        <position position="42"/>
    </location>
    <ligand>
        <name>Mn(2+)</name>
        <dbReference type="ChEBI" id="CHEBI:29035"/>
        <label>2</label>
    </ligand>
</feature>
<comment type="cofactor">
    <cofactor evidence="10">
        <name>Mn(2+)</name>
        <dbReference type="ChEBI" id="CHEBI:29035"/>
    </cofactor>
    <text evidence="10">Binds 2 Mn(2+) ions per subunit in a binuclear metal center.</text>
</comment>
<comment type="subcellular location">
    <subcellularLocation>
        <location evidence="10">Cell inner membrane</location>
        <topology evidence="10">Peripheral membrane protein</topology>
        <orientation evidence="10">Cytoplasmic side</orientation>
    </subcellularLocation>
</comment>
<feature type="binding site" evidence="10">
    <location>
        <position position="158"/>
    </location>
    <ligand>
        <name>substrate</name>
    </ligand>
</feature>
<dbReference type="NCBIfam" id="TIGR01854">
    <property type="entry name" value="lipid_A_lpxH"/>
    <property type="match status" value="1"/>
</dbReference>
<dbReference type="EMBL" id="JABBFR010000012">
    <property type="protein sequence ID" value="MBT0724720.1"/>
    <property type="molecule type" value="Genomic_DNA"/>
</dbReference>
<keyword evidence="1 10" id="KW-1003">Cell membrane</keyword>
<keyword evidence="9 10" id="KW-0464">Manganese</keyword>
<feature type="binding site" evidence="10">
    <location>
        <position position="112"/>
    </location>
    <ligand>
        <name>Mn(2+)</name>
        <dbReference type="ChEBI" id="CHEBI:29035"/>
        <label>2</label>
    </ligand>
</feature>
<dbReference type="InterPro" id="IPR004843">
    <property type="entry name" value="Calcineurin-like_PHP"/>
</dbReference>
<dbReference type="RefSeq" id="WP_214237384.1">
    <property type="nucleotide sequence ID" value="NZ_JABBFR010000012.1"/>
</dbReference>
<comment type="caution">
    <text evidence="12">The sequence shown here is derived from an EMBL/GenBank/DDBJ whole genome shotgun (WGS) entry which is preliminary data.</text>
</comment>
<dbReference type="HAMAP" id="MF_00575">
    <property type="entry name" value="LpxH"/>
    <property type="match status" value="1"/>
</dbReference>
<evidence type="ECO:0000256" key="1">
    <source>
        <dbReference type="ARBA" id="ARBA00022475"/>
    </source>
</evidence>
<feature type="binding site" evidence="10">
    <location>
        <position position="193"/>
    </location>
    <ligand>
        <name>Mn(2+)</name>
        <dbReference type="ChEBI" id="CHEBI:29035"/>
        <label>2</label>
    </ligand>
</feature>
<dbReference type="Proteomes" id="UP000790096">
    <property type="component" value="Unassembled WGS sequence"/>
</dbReference>
<evidence type="ECO:0000256" key="8">
    <source>
        <dbReference type="ARBA" id="ARBA00023136"/>
    </source>
</evidence>
<feature type="binding site" evidence="10">
    <location>
        <position position="162"/>
    </location>
    <ligand>
        <name>substrate</name>
    </ligand>
</feature>
<organism evidence="12 13">
    <name type="scientific">Rosenbergiella gaditana</name>
    <dbReference type="NCBI Taxonomy" id="2726987"/>
    <lineage>
        <taxon>Bacteria</taxon>
        <taxon>Pseudomonadati</taxon>
        <taxon>Pseudomonadota</taxon>
        <taxon>Gammaproteobacteria</taxon>
        <taxon>Enterobacterales</taxon>
        <taxon>Erwiniaceae</taxon>
        <taxon>Rosenbergiella</taxon>
    </lineage>
</organism>
<reference evidence="12 13" key="1">
    <citation type="submission" date="2020-04" db="EMBL/GenBank/DDBJ databases">
        <title>Genome sequencing of Rosenbergiella species.</title>
        <authorList>
            <person name="Alvarez-Perez S."/>
            <person name="Lievens B."/>
        </authorList>
    </citation>
    <scope>NUCLEOTIDE SEQUENCE [LARGE SCALE GENOMIC DNA]</scope>
    <source>
        <strain evidence="12 13">S61</strain>
    </source>
</reference>
<feature type="binding site" evidence="10">
    <location>
        <position position="165"/>
    </location>
    <ligand>
        <name>substrate</name>
    </ligand>
</feature>
<keyword evidence="4 10" id="KW-0441">Lipid A biosynthesis</keyword>
<keyword evidence="6 10" id="KW-0378">Hydrolase</keyword>
<comment type="catalytic activity">
    <reaction evidence="10">
        <text>UDP-2-N,3-O-bis[(3R)-3-hydroxytetradecanoyl]-alpha-D-glucosamine + H2O = 2-N,3-O-bis[(3R)-3-hydroxytetradecanoyl]-alpha-D-glucosaminyl 1-phosphate + UMP + 2 H(+)</text>
        <dbReference type="Rhea" id="RHEA:25213"/>
        <dbReference type="ChEBI" id="CHEBI:15377"/>
        <dbReference type="ChEBI" id="CHEBI:15378"/>
        <dbReference type="ChEBI" id="CHEBI:57865"/>
        <dbReference type="ChEBI" id="CHEBI:57957"/>
        <dbReference type="ChEBI" id="CHEBI:78847"/>
        <dbReference type="EC" id="3.6.1.54"/>
    </reaction>
</comment>
<evidence type="ECO:0000256" key="9">
    <source>
        <dbReference type="ARBA" id="ARBA00023211"/>
    </source>
</evidence>
<feature type="binding site" evidence="10">
    <location>
        <position position="193"/>
    </location>
    <ligand>
        <name>substrate</name>
    </ligand>
</feature>
<keyword evidence="13" id="KW-1185">Reference proteome</keyword>
<comment type="similarity">
    <text evidence="10">Belongs to the LpxH family.</text>
</comment>
<keyword evidence="8 10" id="KW-0472">Membrane</keyword>
<dbReference type="InterPro" id="IPR029052">
    <property type="entry name" value="Metallo-depent_PP-like"/>
</dbReference>
<feature type="binding site" evidence="10">
    <location>
        <position position="120"/>
    </location>
    <ligand>
        <name>substrate</name>
    </ligand>
</feature>
<evidence type="ECO:0000256" key="6">
    <source>
        <dbReference type="ARBA" id="ARBA00022801"/>
    </source>
</evidence>
<accession>A0ABS5SX91</accession>
<evidence type="ECO:0000259" key="11">
    <source>
        <dbReference type="Pfam" id="PF00149"/>
    </source>
</evidence>
<feature type="domain" description="Calcineurin-like phosphoesterase" evidence="11">
    <location>
        <begin position="3"/>
        <end position="197"/>
    </location>
</feature>
<proteinExistence type="inferred from homology"/>
<evidence type="ECO:0000256" key="3">
    <source>
        <dbReference type="ARBA" id="ARBA00022519"/>
    </source>
</evidence>
<sequence>MSRILFIADLHLCQEEPAITAGFLHFLSEQALDCSELYILGDLFEAWIGDDDPAPLHQQIAQAIAALPIPVYFIHGNRDFLVGEQFAHQAGMQRLPEEVVLERFGQRLVIMHGDTLCTDDVGYLKFRKKVHTPWIQWLFLRLPLALRLGIAAKMRQSSQHANQHKTMAVMDVNQHAVIEVLNRHQATLLVHGHTHQPAIHSVTEVSPSAQRAVLGAWHHEGSMIEWTEKGLTLSHFPW</sequence>
<keyword evidence="3 10" id="KW-0997">Cell inner membrane</keyword>
<evidence type="ECO:0000313" key="13">
    <source>
        <dbReference type="Proteomes" id="UP000790096"/>
    </source>
</evidence>
<dbReference type="Gene3D" id="3.60.21.10">
    <property type="match status" value="1"/>
</dbReference>
<keyword evidence="2 10" id="KW-0444">Lipid biosynthesis</keyword>
<dbReference type="PANTHER" id="PTHR34990">
    <property type="entry name" value="UDP-2,3-DIACYLGLUCOSAMINE HYDROLASE-RELATED"/>
    <property type="match status" value="1"/>
</dbReference>
<keyword evidence="7 10" id="KW-0443">Lipid metabolism</keyword>
<evidence type="ECO:0000256" key="4">
    <source>
        <dbReference type="ARBA" id="ARBA00022556"/>
    </source>
</evidence>
<evidence type="ECO:0000256" key="5">
    <source>
        <dbReference type="ARBA" id="ARBA00022723"/>
    </source>
</evidence>
<dbReference type="EC" id="3.6.1.54" evidence="10"/>
<evidence type="ECO:0000313" key="12">
    <source>
        <dbReference type="EMBL" id="MBT0724720.1"/>
    </source>
</evidence>
<dbReference type="GO" id="GO:0016787">
    <property type="term" value="F:hydrolase activity"/>
    <property type="evidence" value="ECO:0007669"/>
    <property type="project" value="UniProtKB-KW"/>
</dbReference>
<feature type="binding site" evidence="10">
    <location>
        <position position="195"/>
    </location>
    <ligand>
        <name>Mn(2+)</name>
        <dbReference type="ChEBI" id="CHEBI:29035"/>
        <label>1</label>
    </ligand>
</feature>
<comment type="function">
    <text evidence="10">Hydrolyzes the pyrophosphate bond of UDP-2,3-diacylglucosamine to yield 2,3-diacylglucosamine 1-phosphate (lipid X) and UMP by catalyzing the attack of water at the alpha-P atom. Involved in the biosynthesis of lipid A, a phosphorylated glycolipid that anchors the lipopolysaccharide to the outer membrane of the cell.</text>
</comment>
<protein>
    <recommendedName>
        <fullName evidence="10">UDP-2,3-diacylglucosamine hydrolase</fullName>
        <ecNumber evidence="10">3.6.1.54</ecNumber>
    </recommendedName>
    <alternativeName>
        <fullName evidence="10">UDP-2,3-diacylglucosamine diphosphatase</fullName>
    </alternativeName>
</protein>
<feature type="binding site" evidence="10">
    <location>
        <position position="11"/>
    </location>
    <ligand>
        <name>Mn(2+)</name>
        <dbReference type="ChEBI" id="CHEBI:29035"/>
        <label>1</label>
    </ligand>
</feature>
<gene>
    <name evidence="10" type="primary">lpxH</name>
    <name evidence="12" type="ORF">HH682_09805</name>
</gene>
<evidence type="ECO:0000256" key="7">
    <source>
        <dbReference type="ARBA" id="ARBA00023098"/>
    </source>
</evidence>
<dbReference type="SUPFAM" id="SSF56300">
    <property type="entry name" value="Metallo-dependent phosphatases"/>
    <property type="match status" value="1"/>
</dbReference>
<feature type="binding site" evidence="10">
    <location>
        <position position="9"/>
    </location>
    <ligand>
        <name>Mn(2+)</name>
        <dbReference type="ChEBI" id="CHEBI:29035"/>
        <label>1</label>
    </ligand>
</feature>
<comment type="pathway">
    <text evidence="10">Glycolipid biosynthesis; lipid IV(A) biosynthesis; lipid IV(A) from (3R)-3-hydroxytetradecanoyl-[acyl-carrier-protein] and UDP-N-acetyl-alpha-D-glucosamine: step 4/6.</text>
</comment>
<dbReference type="PANTHER" id="PTHR34990:SF1">
    <property type="entry name" value="UDP-2,3-DIACYLGLUCOSAMINE HYDROLASE"/>
    <property type="match status" value="1"/>
</dbReference>
<keyword evidence="5 10" id="KW-0479">Metal-binding</keyword>
<dbReference type="InterPro" id="IPR043461">
    <property type="entry name" value="LpxH-like"/>
</dbReference>
<feature type="binding site" evidence="10">
    <location>
        <position position="42"/>
    </location>
    <ligand>
        <name>Mn(2+)</name>
        <dbReference type="ChEBI" id="CHEBI:29035"/>
        <label>1</label>
    </ligand>
</feature>
<evidence type="ECO:0000256" key="10">
    <source>
        <dbReference type="HAMAP-Rule" id="MF_00575"/>
    </source>
</evidence>
<feature type="binding site" evidence="10">
    <location>
        <begin position="77"/>
        <end position="78"/>
    </location>
    <ligand>
        <name>substrate</name>
    </ligand>
</feature>
<name>A0ABS5SX91_9GAMM</name>
<dbReference type="Pfam" id="PF00149">
    <property type="entry name" value="Metallophos"/>
    <property type="match status" value="1"/>
</dbReference>